<feature type="compositionally biased region" description="Basic residues" evidence="1">
    <location>
        <begin position="54"/>
        <end position="63"/>
    </location>
</feature>
<proteinExistence type="predicted"/>
<dbReference type="PATRIC" id="fig|1187852.3.peg.3698"/>
<evidence type="ECO:0000313" key="2">
    <source>
        <dbReference type="EMBL" id="KMO31210.1"/>
    </source>
</evidence>
<organism evidence="2 3">
    <name type="scientific">Methylobacterium tarhaniae</name>
    <dbReference type="NCBI Taxonomy" id="1187852"/>
    <lineage>
        <taxon>Bacteria</taxon>
        <taxon>Pseudomonadati</taxon>
        <taxon>Pseudomonadota</taxon>
        <taxon>Alphaproteobacteria</taxon>
        <taxon>Hyphomicrobiales</taxon>
        <taxon>Methylobacteriaceae</taxon>
        <taxon>Methylobacterium</taxon>
    </lineage>
</organism>
<dbReference type="AlphaFoldDB" id="A0A0J6S7K9"/>
<sequence>AAPEPAPQPAASEAHQDTRIDDVIESLSQALGAAVPGGDAARDDGTPAFERWTVRPRRTQPTP</sequence>
<accession>A0A0J6S7K9</accession>
<feature type="non-terminal residue" evidence="2">
    <location>
        <position position="1"/>
    </location>
</feature>
<dbReference type="Proteomes" id="UP000036449">
    <property type="component" value="Unassembled WGS sequence"/>
</dbReference>
<keyword evidence="3" id="KW-1185">Reference proteome</keyword>
<feature type="region of interest" description="Disordered" evidence="1">
    <location>
        <begin position="34"/>
        <end position="63"/>
    </location>
</feature>
<name>A0A0J6S7K9_9HYPH</name>
<protein>
    <submittedName>
        <fullName evidence="2">Uncharacterized protein</fullName>
    </submittedName>
</protein>
<dbReference type="EMBL" id="LABZ01000252">
    <property type="protein sequence ID" value="KMO31210.1"/>
    <property type="molecule type" value="Genomic_DNA"/>
</dbReference>
<gene>
    <name evidence="2" type="ORF">VQ03_27560</name>
</gene>
<evidence type="ECO:0000313" key="3">
    <source>
        <dbReference type="Proteomes" id="UP000036449"/>
    </source>
</evidence>
<comment type="caution">
    <text evidence="2">The sequence shown here is derived from an EMBL/GenBank/DDBJ whole genome shotgun (WGS) entry which is preliminary data.</text>
</comment>
<evidence type="ECO:0000256" key="1">
    <source>
        <dbReference type="SAM" id="MobiDB-lite"/>
    </source>
</evidence>
<reference evidence="2 3" key="1">
    <citation type="submission" date="2015-03" db="EMBL/GenBank/DDBJ databases">
        <title>Genome sequencing of Methylobacterium tarhaniae DSM 25844.</title>
        <authorList>
            <person name="Chaudhry V."/>
            <person name="Patil P.B."/>
        </authorList>
    </citation>
    <scope>NUCLEOTIDE SEQUENCE [LARGE SCALE GENOMIC DNA]</scope>
    <source>
        <strain evidence="2 3">DSM 25844</strain>
    </source>
</reference>